<reference evidence="1 2" key="1">
    <citation type="journal article" date="2019" name="Commun. Biol.">
        <title>The bagworm genome reveals a unique fibroin gene that provides high tensile strength.</title>
        <authorList>
            <person name="Kono N."/>
            <person name="Nakamura H."/>
            <person name="Ohtoshi R."/>
            <person name="Tomita M."/>
            <person name="Numata K."/>
            <person name="Arakawa K."/>
        </authorList>
    </citation>
    <scope>NUCLEOTIDE SEQUENCE [LARGE SCALE GENOMIC DNA]</scope>
</reference>
<comment type="caution">
    <text evidence="1">The sequence shown here is derived from an EMBL/GenBank/DDBJ whole genome shotgun (WGS) entry which is preliminary data.</text>
</comment>
<organism evidence="1 2">
    <name type="scientific">Eumeta variegata</name>
    <name type="common">Bagworm moth</name>
    <name type="synonym">Eumeta japonica</name>
    <dbReference type="NCBI Taxonomy" id="151549"/>
    <lineage>
        <taxon>Eukaryota</taxon>
        <taxon>Metazoa</taxon>
        <taxon>Ecdysozoa</taxon>
        <taxon>Arthropoda</taxon>
        <taxon>Hexapoda</taxon>
        <taxon>Insecta</taxon>
        <taxon>Pterygota</taxon>
        <taxon>Neoptera</taxon>
        <taxon>Endopterygota</taxon>
        <taxon>Lepidoptera</taxon>
        <taxon>Glossata</taxon>
        <taxon>Ditrysia</taxon>
        <taxon>Tineoidea</taxon>
        <taxon>Psychidae</taxon>
        <taxon>Oiketicinae</taxon>
        <taxon>Eumeta</taxon>
    </lineage>
</organism>
<evidence type="ECO:0000313" key="1">
    <source>
        <dbReference type="EMBL" id="GBP55470.1"/>
    </source>
</evidence>
<accession>A0A4C1WX68</accession>
<sequence length="140" mass="15652">MLRAEALFGSSSVQIRTNYRGIKKHASHQSIRGHHYPWILDFVGVTSTLPSSKVGHFNKSTMDSSPVNGPATRLDQTVRSTFRETLHRDILERSEHSALGTHLAGTTFLCKFLMARLQVNLVDGSVESPSRPRCRAVHRT</sequence>
<dbReference type="Proteomes" id="UP000299102">
    <property type="component" value="Unassembled WGS sequence"/>
</dbReference>
<proteinExistence type="predicted"/>
<dbReference type="EMBL" id="BGZK01000669">
    <property type="protein sequence ID" value="GBP55470.1"/>
    <property type="molecule type" value="Genomic_DNA"/>
</dbReference>
<dbReference type="AlphaFoldDB" id="A0A4C1WX68"/>
<keyword evidence="2" id="KW-1185">Reference proteome</keyword>
<gene>
    <name evidence="1" type="ORF">EVAR_42646_1</name>
</gene>
<evidence type="ECO:0000313" key="2">
    <source>
        <dbReference type="Proteomes" id="UP000299102"/>
    </source>
</evidence>
<protein>
    <submittedName>
        <fullName evidence="1">Uncharacterized protein</fullName>
    </submittedName>
</protein>
<name>A0A4C1WX68_EUMVA</name>
<dbReference type="OrthoDB" id="8154951at2759"/>